<dbReference type="EMBL" id="CCBP010000117">
    <property type="protein sequence ID" value="CDO72791.1"/>
    <property type="molecule type" value="Genomic_DNA"/>
</dbReference>
<keyword evidence="4" id="KW-0812">Transmembrane</keyword>
<keyword evidence="4" id="KW-1133">Transmembrane helix</keyword>
<dbReference type="OrthoDB" id="2559662at2759"/>
<dbReference type="Proteomes" id="UP000029665">
    <property type="component" value="Unassembled WGS sequence"/>
</dbReference>
<name>A0A060SF42_PYCCI</name>
<evidence type="ECO:0000256" key="1">
    <source>
        <dbReference type="ARBA" id="ARBA00022679"/>
    </source>
</evidence>
<dbReference type="GO" id="GO:0016740">
    <property type="term" value="F:transferase activity"/>
    <property type="evidence" value="ECO:0007669"/>
    <property type="project" value="UniProtKB-KW"/>
</dbReference>
<keyword evidence="6" id="KW-1185">Reference proteome</keyword>
<evidence type="ECO:0000313" key="5">
    <source>
        <dbReference type="EMBL" id="CDO72791.1"/>
    </source>
</evidence>
<evidence type="ECO:0000256" key="2">
    <source>
        <dbReference type="ARBA" id="ARBA00023253"/>
    </source>
</evidence>
<feature type="transmembrane region" description="Helical" evidence="4">
    <location>
        <begin position="14"/>
        <end position="34"/>
    </location>
</feature>
<dbReference type="AlphaFoldDB" id="A0A060SF42"/>
<organism evidence="5 6">
    <name type="scientific">Pycnoporus cinnabarinus</name>
    <name type="common">Cinnabar-red polypore</name>
    <name type="synonym">Trametes cinnabarina</name>
    <dbReference type="NCBI Taxonomy" id="5643"/>
    <lineage>
        <taxon>Eukaryota</taxon>
        <taxon>Fungi</taxon>
        <taxon>Dikarya</taxon>
        <taxon>Basidiomycota</taxon>
        <taxon>Agaricomycotina</taxon>
        <taxon>Agaricomycetes</taxon>
        <taxon>Polyporales</taxon>
        <taxon>Polyporaceae</taxon>
        <taxon>Trametes</taxon>
    </lineage>
</organism>
<keyword evidence="2" id="KW-0294">Fucose metabolism</keyword>
<dbReference type="GO" id="GO:0006004">
    <property type="term" value="P:fucose metabolic process"/>
    <property type="evidence" value="ECO:0007669"/>
    <property type="project" value="UniProtKB-KW"/>
</dbReference>
<keyword evidence="1" id="KW-0808">Transferase</keyword>
<dbReference type="Pfam" id="PF10250">
    <property type="entry name" value="O-FucT"/>
    <property type="match status" value="1"/>
</dbReference>
<gene>
    <name evidence="5" type="ORF">BN946_scf184994.g44</name>
</gene>
<accession>A0A060SF42</accession>
<dbReference type="CDD" id="cd11296">
    <property type="entry name" value="O-FucT_like"/>
    <property type="match status" value="1"/>
</dbReference>
<evidence type="ECO:0000313" key="6">
    <source>
        <dbReference type="Proteomes" id="UP000029665"/>
    </source>
</evidence>
<reference evidence="5" key="1">
    <citation type="submission" date="2014-01" db="EMBL/GenBank/DDBJ databases">
        <title>The genome of the white-rot fungus Pycnoporus cinnabarinus: a basidiomycete model with a versatile arsenal for lignocellulosic biomass breakdown.</title>
        <authorList>
            <person name="Levasseur A."/>
            <person name="Lomascolo A."/>
            <person name="Ruiz-Duenas F.J."/>
            <person name="Uzan E."/>
            <person name="Piumi F."/>
            <person name="Kues U."/>
            <person name="Ram A.F.J."/>
            <person name="Murat C."/>
            <person name="Haon M."/>
            <person name="Benoit I."/>
            <person name="Arfi Y."/>
            <person name="Chevret D."/>
            <person name="Drula E."/>
            <person name="Kwon M.J."/>
            <person name="Gouret P."/>
            <person name="Lesage-Meessen L."/>
            <person name="Lombard V."/>
            <person name="Mariette J."/>
            <person name="Noirot C."/>
            <person name="Park J."/>
            <person name="Patyshakuliyeva A."/>
            <person name="Wieneger R.A.B."/>
            <person name="Wosten H.A.B."/>
            <person name="Martin F."/>
            <person name="Coutinho P.M."/>
            <person name="de Vries R."/>
            <person name="Martinez A.T."/>
            <person name="Klopp C."/>
            <person name="Pontarotti P."/>
            <person name="Henrissat B."/>
            <person name="Record E."/>
        </authorList>
    </citation>
    <scope>NUCLEOTIDE SEQUENCE [LARGE SCALE GENOMIC DNA]</scope>
    <source>
        <strain evidence="5">BRFM137</strain>
    </source>
</reference>
<dbReference type="HOGENOM" id="CLU_014826_0_0_1"/>
<dbReference type="OMA" id="MWVADHT"/>
<dbReference type="Gene3D" id="3.40.50.11350">
    <property type="match status" value="1"/>
</dbReference>
<protein>
    <submittedName>
        <fullName evidence="5">Uncharacterized protein</fullName>
    </submittedName>
</protein>
<keyword evidence="4" id="KW-0472">Membrane</keyword>
<keyword evidence="3" id="KW-0119">Carbohydrate metabolism</keyword>
<evidence type="ECO:0000256" key="3">
    <source>
        <dbReference type="ARBA" id="ARBA00023277"/>
    </source>
</evidence>
<comment type="caution">
    <text evidence="5">The sequence shown here is derived from an EMBL/GenBank/DDBJ whole genome shotgun (WGS) entry which is preliminary data.</text>
</comment>
<evidence type="ECO:0000256" key="4">
    <source>
        <dbReference type="SAM" id="Phobius"/>
    </source>
</evidence>
<dbReference type="InterPro" id="IPR019378">
    <property type="entry name" value="GDP-Fuc_O-FucTrfase"/>
</dbReference>
<proteinExistence type="predicted"/>
<sequence>MLNGILSSLKGRHFYYLAGLIFLFSLYFLFYLGLQTYSGLSSPHEDQVTAEPPELEAEPEAARPQVIQALPPLYSRFHNAELRLPQQNWNQSRPGPHEKFLLVAGHTRGLGWGNAVQEHILNAYLAFKAGRSFVFGNFTWNDDGSLYSDYEGTGKLIPSQIPYSVFLRGKYLPFHYGVNAPLAVSKAYFDYLCPNRLELSRADIHANLSSPNSVAEITKKWVSVLQGLDEPVFGVRNALIDVWSDLKRSPFITHFGWSPLVELAFDTNRDIFIPGESKERPLSSQPYTSNAERYTMIPGLMVIHVRRGDYETHCRTLAMWSEDFVSVNAFPEMPDAFAVPPHEQWGNNTAENVEIYRARCLPTFEEIAHKVRGVLATPEAQGVKRLYIMTNGRPEYIRDLKGALWGVGKWDMISSSRDLVLTWEQKFASHAVDQLVAQRAQVFIGNGFSTLTSNAVMMRMANGFPTESTRFW</sequence>